<dbReference type="Gene3D" id="3.30.420.10">
    <property type="entry name" value="Ribonuclease H-like superfamily/Ribonuclease H"/>
    <property type="match status" value="2"/>
</dbReference>
<gene>
    <name evidence="1" type="ORF">YQE_09899</name>
</gene>
<evidence type="ECO:0000313" key="1">
    <source>
        <dbReference type="EMBL" id="ENN73474.1"/>
    </source>
</evidence>
<dbReference type="PANTHER" id="PTHR47326:SF1">
    <property type="entry name" value="HTH PSQ-TYPE DOMAIN-CONTAINING PROTEIN"/>
    <property type="match status" value="1"/>
</dbReference>
<accession>N6T088</accession>
<dbReference type="HOGENOM" id="CLU_545449_0_0_1"/>
<dbReference type="AlphaFoldDB" id="N6T088"/>
<name>N6T088_DENPD</name>
<protein>
    <submittedName>
        <fullName evidence="1">Uncharacterized protein</fullName>
    </submittedName>
</protein>
<dbReference type="GO" id="GO:0003676">
    <property type="term" value="F:nucleic acid binding"/>
    <property type="evidence" value="ECO:0007669"/>
    <property type="project" value="InterPro"/>
</dbReference>
<reference evidence="1" key="1">
    <citation type="journal article" date="2013" name="Genome Biol.">
        <title>Draft genome of the mountain pine beetle, Dendroctonus ponderosae Hopkins, a major forest pest.</title>
        <authorList>
            <person name="Keeling C.I."/>
            <person name="Yuen M.M."/>
            <person name="Liao N.Y."/>
            <person name="Docking T.R."/>
            <person name="Chan S.K."/>
            <person name="Taylor G.A."/>
            <person name="Palmquist D.L."/>
            <person name="Jackman S.D."/>
            <person name="Nguyen A."/>
            <person name="Li M."/>
            <person name="Henderson H."/>
            <person name="Janes J.K."/>
            <person name="Zhao Y."/>
            <person name="Pandoh P."/>
            <person name="Moore R."/>
            <person name="Sperling F.A."/>
            <person name="Huber D.P."/>
            <person name="Birol I."/>
            <person name="Jones S.J."/>
            <person name="Bohlmann J."/>
        </authorList>
    </citation>
    <scope>NUCLEOTIDE SEQUENCE</scope>
</reference>
<feature type="non-terminal residue" evidence="1">
    <location>
        <position position="1"/>
    </location>
</feature>
<dbReference type="InterPro" id="IPR036397">
    <property type="entry name" value="RNaseH_sf"/>
</dbReference>
<dbReference type="PANTHER" id="PTHR47326">
    <property type="entry name" value="TRANSPOSABLE ELEMENT TC3 TRANSPOSASE-LIKE PROTEIN"/>
    <property type="match status" value="1"/>
</dbReference>
<proteinExistence type="predicted"/>
<dbReference type="EMBL" id="KB741158">
    <property type="protein sequence ID" value="ENN73474.1"/>
    <property type="molecule type" value="Genomic_DNA"/>
</dbReference>
<organism evidence="1">
    <name type="scientific">Dendroctonus ponderosae</name>
    <name type="common">Mountain pine beetle</name>
    <dbReference type="NCBI Taxonomy" id="77166"/>
    <lineage>
        <taxon>Eukaryota</taxon>
        <taxon>Metazoa</taxon>
        <taxon>Ecdysozoa</taxon>
        <taxon>Arthropoda</taxon>
        <taxon>Hexapoda</taxon>
        <taxon>Insecta</taxon>
        <taxon>Pterygota</taxon>
        <taxon>Neoptera</taxon>
        <taxon>Endopterygota</taxon>
        <taxon>Coleoptera</taxon>
        <taxon>Polyphaga</taxon>
        <taxon>Cucujiformia</taxon>
        <taxon>Curculionidae</taxon>
        <taxon>Scolytinae</taxon>
        <taxon>Dendroctonus</taxon>
    </lineage>
</organism>
<sequence>MYDNAMSYADDTPIVASDDTWEKVEDIMNHYLNKVATWLDLNKLSLNVEKSVYRVRLWELTLEGHFMVPTRWCAPSQHQCCFHKISVDRWLANNGPFQWPPRSPDLTPMDVYLWDRIKDFAYATPLTTKEECTIAMVRNAFNSLSPKEIQRATNGAVTRRVQQCLASNGQHFEHLFSVDINLPGKHRYFDRRQPSLKALKRLYHNLGSYGCFTQPRNEDKVINEAVEVNVLAIVSQNPQVSTREIAAEKMRVLKKYKFYPINYQYLKLCIQGIKSCVSFCTGFRNKCQQDIQFSYKILRTNKTRFKICGMFNRHNEHIWNQTHPHHVEQRRPQIKFGFNVWCGIVGSKILGPFTFQCTLNGGRYLQFLRNNLDSMLDDLDLKTWRNVQWFQHDGAPPHNFFQGRNHLDVTFPGGWIGRNGLILWLPRLPDLPSLDFFLGEPYQTQFTKTNVPIQINSKNLLLGQTEKSAVAEHALLDGHQIRFDEVNILQPISTVLPETN</sequence>